<evidence type="ECO:0000313" key="2">
    <source>
        <dbReference type="EMBL" id="MBE4908702.1"/>
    </source>
</evidence>
<feature type="region of interest" description="Disordered" evidence="1">
    <location>
        <begin position="73"/>
        <end position="92"/>
    </location>
</feature>
<organism evidence="2 3">
    <name type="scientific">Litchfieldia luteola</name>
    <dbReference type="NCBI Taxonomy" id="682179"/>
    <lineage>
        <taxon>Bacteria</taxon>
        <taxon>Bacillati</taxon>
        <taxon>Bacillota</taxon>
        <taxon>Bacilli</taxon>
        <taxon>Bacillales</taxon>
        <taxon>Bacillaceae</taxon>
        <taxon>Litchfieldia</taxon>
    </lineage>
</organism>
<protein>
    <recommendedName>
        <fullName evidence="4">Coupling factor for flagellin transcription and translation</fullName>
    </recommendedName>
</protein>
<evidence type="ECO:0008006" key="4">
    <source>
        <dbReference type="Google" id="ProtNLM"/>
    </source>
</evidence>
<dbReference type="EMBL" id="JADCLJ010000020">
    <property type="protein sequence ID" value="MBE4908702.1"/>
    <property type="molecule type" value="Genomic_DNA"/>
</dbReference>
<reference evidence="2 3" key="1">
    <citation type="submission" date="2020-10" db="EMBL/GenBank/DDBJ databases">
        <title>Bacillus sp. HD4P25, an endophyte from a halophyte.</title>
        <authorList>
            <person name="Sun J.-Q."/>
        </authorList>
    </citation>
    <scope>NUCLEOTIDE SEQUENCE [LARGE SCALE GENOMIC DNA]</scope>
    <source>
        <strain evidence="2 3">YIM 93174</strain>
    </source>
</reference>
<comment type="caution">
    <text evidence="2">The sequence shown here is derived from an EMBL/GenBank/DDBJ whole genome shotgun (WGS) entry which is preliminary data.</text>
</comment>
<dbReference type="Proteomes" id="UP001516662">
    <property type="component" value="Unassembled WGS sequence"/>
</dbReference>
<name>A0ABR9QJM5_9BACI</name>
<evidence type="ECO:0000313" key="3">
    <source>
        <dbReference type="Proteomes" id="UP001516662"/>
    </source>
</evidence>
<sequence length="200" mass="23192">MTTFLLLFCFVLIAIAYLLIIVLYQKFSTIKELEKKQSTIIHEMEQMITIYLMEMKEENEAFLTKLSRDEKDLDSSYDKGEKNLTHSSSKDKSFNNEPFEIIEESLTTQEMESLLPKYDDENKLENNVQNKVYTNPTILKQENAIGEAKSTFKIKDDLYVQSLSAQALLLQKKGESIEQIAKKLGKGNTEIELLLKFRQN</sequence>
<dbReference type="RefSeq" id="WP_193536612.1">
    <property type="nucleotide sequence ID" value="NZ_JADCLJ010000020.1"/>
</dbReference>
<accession>A0ABR9QJM5</accession>
<gene>
    <name evidence="2" type="ORF">IMZ08_11605</name>
</gene>
<proteinExistence type="predicted"/>
<keyword evidence="3" id="KW-1185">Reference proteome</keyword>
<evidence type="ECO:0000256" key="1">
    <source>
        <dbReference type="SAM" id="MobiDB-lite"/>
    </source>
</evidence>